<dbReference type="GO" id="GO:0022857">
    <property type="term" value="F:transmembrane transporter activity"/>
    <property type="evidence" value="ECO:0007669"/>
    <property type="project" value="TreeGrafter"/>
</dbReference>
<dbReference type="GO" id="GO:0016887">
    <property type="term" value="F:ATP hydrolysis activity"/>
    <property type="evidence" value="ECO:0007669"/>
    <property type="project" value="InterPro"/>
</dbReference>
<evidence type="ECO:0000259" key="3">
    <source>
        <dbReference type="PROSITE" id="PS50893"/>
    </source>
</evidence>
<dbReference type="SMART" id="SM00382">
    <property type="entry name" value="AAA"/>
    <property type="match status" value="1"/>
</dbReference>
<dbReference type="OrthoDB" id="3176024at2"/>
<dbReference type="Proteomes" id="UP000066480">
    <property type="component" value="Chromosome"/>
</dbReference>
<dbReference type="InterPro" id="IPR017871">
    <property type="entry name" value="ABC_transporter-like_CS"/>
</dbReference>
<reference evidence="4 5" key="1">
    <citation type="submission" date="2015-03" db="EMBL/GenBank/DDBJ databases">
        <title>Luteipulveratus halotolerans sp. nov., a novel actinobacterium (Dermacoccaceae) from Sarawak, Malaysia.</title>
        <authorList>
            <person name="Juboi H."/>
            <person name="Basik A."/>
            <person name="Shamsul S.S."/>
            <person name="Arnold P."/>
            <person name="Schmitt E.K."/>
            <person name="Sanglier J.-J."/>
            <person name="Yeo T."/>
        </authorList>
    </citation>
    <scope>NUCLEOTIDE SEQUENCE [LARGE SCALE GENOMIC DNA]</scope>
    <source>
        <strain evidence="4 5">MN07-A0370</strain>
    </source>
</reference>
<evidence type="ECO:0000256" key="2">
    <source>
        <dbReference type="ARBA" id="ARBA00022840"/>
    </source>
</evidence>
<name>A0A0K1JP02_9MICO</name>
<dbReference type="STRING" id="571913.VV02_25660"/>
<dbReference type="InterPro" id="IPR015854">
    <property type="entry name" value="ABC_transpr_LolD-like"/>
</dbReference>
<sequence>MIRLNDIEIRRDDDTSLTDRPVTLRVEPGHLVGIAGVSDVAKTQLLRVIAGELAPDHGTVEGTPEPSDLAWIPQDNHLSMALTALENVAVPLIAAGVSGPDATAQAEQVLTSVGLGESSGHLVEELSGGQQQRVAIARALAHPGTYLLADEPTTALDAGNRRRMMHLLLERAEGGSAVVVTTNDPDSLAGVTNEVLNLDDL</sequence>
<dbReference type="InterPro" id="IPR027417">
    <property type="entry name" value="P-loop_NTPase"/>
</dbReference>
<evidence type="ECO:0000256" key="1">
    <source>
        <dbReference type="ARBA" id="ARBA00022741"/>
    </source>
</evidence>
<dbReference type="GO" id="GO:0005886">
    <property type="term" value="C:plasma membrane"/>
    <property type="evidence" value="ECO:0007669"/>
    <property type="project" value="TreeGrafter"/>
</dbReference>
<dbReference type="KEGG" id="lmoi:VV02_25660"/>
<keyword evidence="5" id="KW-1185">Reference proteome</keyword>
<dbReference type="Gene3D" id="3.40.50.300">
    <property type="entry name" value="P-loop containing nucleotide triphosphate hydrolases"/>
    <property type="match status" value="1"/>
</dbReference>
<evidence type="ECO:0000313" key="4">
    <source>
        <dbReference type="EMBL" id="AKU18449.1"/>
    </source>
</evidence>
<dbReference type="PROSITE" id="PS00211">
    <property type="entry name" value="ABC_TRANSPORTER_1"/>
    <property type="match status" value="1"/>
</dbReference>
<protein>
    <recommendedName>
        <fullName evidence="3">ABC transporter domain-containing protein</fullName>
    </recommendedName>
</protein>
<dbReference type="InterPro" id="IPR003439">
    <property type="entry name" value="ABC_transporter-like_ATP-bd"/>
</dbReference>
<dbReference type="PANTHER" id="PTHR24220">
    <property type="entry name" value="IMPORT ATP-BINDING PROTEIN"/>
    <property type="match status" value="1"/>
</dbReference>
<dbReference type="GO" id="GO:0005524">
    <property type="term" value="F:ATP binding"/>
    <property type="evidence" value="ECO:0007669"/>
    <property type="project" value="UniProtKB-KW"/>
</dbReference>
<dbReference type="EMBL" id="CP011112">
    <property type="protein sequence ID" value="AKU18449.1"/>
    <property type="molecule type" value="Genomic_DNA"/>
</dbReference>
<keyword evidence="1" id="KW-0547">Nucleotide-binding</keyword>
<dbReference type="PROSITE" id="PS50893">
    <property type="entry name" value="ABC_TRANSPORTER_2"/>
    <property type="match status" value="1"/>
</dbReference>
<dbReference type="Pfam" id="PF00005">
    <property type="entry name" value="ABC_tran"/>
    <property type="match status" value="1"/>
</dbReference>
<dbReference type="RefSeq" id="WP_052596279.1">
    <property type="nucleotide sequence ID" value="NZ_CP011112.1"/>
</dbReference>
<organism evidence="4 5">
    <name type="scientific">Luteipulveratus mongoliensis</name>
    <dbReference type="NCBI Taxonomy" id="571913"/>
    <lineage>
        <taxon>Bacteria</taxon>
        <taxon>Bacillati</taxon>
        <taxon>Actinomycetota</taxon>
        <taxon>Actinomycetes</taxon>
        <taxon>Micrococcales</taxon>
        <taxon>Dermacoccaceae</taxon>
        <taxon>Luteipulveratus</taxon>
    </lineage>
</organism>
<dbReference type="AlphaFoldDB" id="A0A0K1JP02"/>
<evidence type="ECO:0000313" key="5">
    <source>
        <dbReference type="Proteomes" id="UP000066480"/>
    </source>
</evidence>
<feature type="domain" description="ABC transporter" evidence="3">
    <location>
        <begin position="2"/>
        <end position="201"/>
    </location>
</feature>
<gene>
    <name evidence="4" type="ORF">VV02_25660</name>
</gene>
<proteinExistence type="predicted"/>
<keyword evidence="2" id="KW-0067">ATP-binding</keyword>
<dbReference type="SUPFAM" id="SSF52540">
    <property type="entry name" value="P-loop containing nucleoside triphosphate hydrolases"/>
    <property type="match status" value="1"/>
</dbReference>
<dbReference type="InterPro" id="IPR003593">
    <property type="entry name" value="AAA+_ATPase"/>
</dbReference>
<accession>A0A0K1JP02</accession>
<dbReference type="PANTHER" id="PTHR24220:SF659">
    <property type="entry name" value="TRANSPORTER, PUTATIVE-RELATED"/>
    <property type="match status" value="1"/>
</dbReference>